<dbReference type="InterPro" id="IPR010064">
    <property type="entry name" value="HK97-gp10_tail"/>
</dbReference>
<dbReference type="Pfam" id="PF04883">
    <property type="entry name" value="HK97-gp10_like"/>
    <property type="match status" value="1"/>
</dbReference>
<protein>
    <submittedName>
        <fullName evidence="1">Putative tail-component</fullName>
    </submittedName>
</protein>
<sequence length="147" mass="16449">MAAGYTIITHIQKDKLPTALDRVVDRALDLGQMELLGNLKRNSPVDEGNLQNSWFPLGRSRRERLVRSSAKYAKFVNDGTGIYGPRGKLITPKTKKALAFEYKGAMVVVKSVKGIKPQRYVEKSINETEKRGDEFIIRAAMEAKGLL</sequence>
<reference evidence="1" key="1">
    <citation type="submission" date="2018-07" db="EMBL/GenBank/DDBJ databases">
        <authorList>
            <person name="Quirk P.G."/>
            <person name="Krulwich T.A."/>
        </authorList>
    </citation>
    <scope>NUCLEOTIDE SEQUENCE [LARGE SCALE GENOMIC DNA]</scope>
</reference>
<name>A0A385AH78_9CAUD</name>
<accession>A0A385AH78</accession>
<gene>
    <name evidence="1" type="ORF">Drs3_00027</name>
</gene>
<keyword evidence="2" id="KW-1185">Reference proteome</keyword>
<organism evidence="1">
    <name type="scientific">Methanobacterium virus Drs3</name>
    <dbReference type="NCBI Taxonomy" id="1430441"/>
    <lineage>
        <taxon>Viruses</taxon>
        <taxon>Duplodnaviria</taxon>
        <taxon>Heunggongvirae</taxon>
        <taxon>Uroviricota</taxon>
        <taxon>Caudoviricetes</taxon>
        <taxon>Methanobavirales</taxon>
        <taxon>Anaerodiviridae</taxon>
        <taxon>Metforvirus</taxon>
        <taxon>Metforvirus limi</taxon>
        <taxon>Metforvirus Drs3</taxon>
    </lineage>
</organism>
<dbReference type="EMBL" id="MH674343">
    <property type="protein sequence ID" value="AXN53408.1"/>
    <property type="molecule type" value="Genomic_DNA"/>
</dbReference>
<proteinExistence type="predicted"/>
<evidence type="ECO:0000313" key="1">
    <source>
        <dbReference type="EMBL" id="AXN53408.1"/>
    </source>
</evidence>
<dbReference type="Proteomes" id="UP000262397">
    <property type="component" value="Segment"/>
</dbReference>
<evidence type="ECO:0000313" key="2">
    <source>
        <dbReference type="Proteomes" id="UP000262397"/>
    </source>
</evidence>